<keyword evidence="6 7" id="KW-0472">Membrane</keyword>
<dbReference type="PANTHER" id="PTHR23513:SF6">
    <property type="entry name" value="MAJOR FACILITATOR SUPERFAMILY ASSOCIATED DOMAIN-CONTAINING PROTEIN"/>
    <property type="match status" value="1"/>
</dbReference>
<keyword evidence="9" id="KW-1185">Reference proteome</keyword>
<evidence type="ECO:0000256" key="3">
    <source>
        <dbReference type="ARBA" id="ARBA00022475"/>
    </source>
</evidence>
<evidence type="ECO:0000256" key="2">
    <source>
        <dbReference type="ARBA" id="ARBA00022448"/>
    </source>
</evidence>
<feature type="transmembrane region" description="Helical" evidence="7">
    <location>
        <begin position="261"/>
        <end position="281"/>
    </location>
</feature>
<feature type="transmembrane region" description="Helical" evidence="7">
    <location>
        <begin position="293"/>
        <end position="312"/>
    </location>
</feature>
<dbReference type="RefSeq" id="WP_390229915.1">
    <property type="nucleotide sequence ID" value="NZ_JBHSCN010000006.1"/>
</dbReference>
<keyword evidence="4 7" id="KW-0812">Transmembrane</keyword>
<protein>
    <submittedName>
        <fullName evidence="8">MFS transporter</fullName>
    </submittedName>
</protein>
<organism evidence="8 9">
    <name type="scientific">Gryllotalpicola reticulitermitis</name>
    <dbReference type="NCBI Taxonomy" id="1184153"/>
    <lineage>
        <taxon>Bacteria</taxon>
        <taxon>Bacillati</taxon>
        <taxon>Actinomycetota</taxon>
        <taxon>Actinomycetes</taxon>
        <taxon>Micrococcales</taxon>
        <taxon>Microbacteriaceae</taxon>
        <taxon>Gryllotalpicola</taxon>
    </lineage>
</organism>
<feature type="transmembrane region" description="Helical" evidence="7">
    <location>
        <begin position="385"/>
        <end position="406"/>
    </location>
</feature>
<gene>
    <name evidence="8" type="ORF">ACFOYW_13640</name>
</gene>
<comment type="caution">
    <text evidence="8">The sequence shown here is derived from an EMBL/GenBank/DDBJ whole genome shotgun (WGS) entry which is preliminary data.</text>
</comment>
<dbReference type="Gene3D" id="1.20.1250.20">
    <property type="entry name" value="MFS general substrate transporter like domains"/>
    <property type="match status" value="1"/>
</dbReference>
<evidence type="ECO:0000256" key="7">
    <source>
        <dbReference type="SAM" id="Phobius"/>
    </source>
</evidence>
<evidence type="ECO:0000256" key="5">
    <source>
        <dbReference type="ARBA" id="ARBA00022989"/>
    </source>
</evidence>
<dbReference type="InterPro" id="IPR036259">
    <property type="entry name" value="MFS_trans_sf"/>
</dbReference>
<name>A0ABV8QA94_9MICO</name>
<dbReference type="EMBL" id="JBHSCN010000006">
    <property type="protein sequence ID" value="MFC4244415.1"/>
    <property type="molecule type" value="Genomic_DNA"/>
</dbReference>
<feature type="transmembrane region" description="Helical" evidence="7">
    <location>
        <begin position="361"/>
        <end position="379"/>
    </location>
</feature>
<dbReference type="SUPFAM" id="SSF103473">
    <property type="entry name" value="MFS general substrate transporter"/>
    <property type="match status" value="1"/>
</dbReference>
<dbReference type="CDD" id="cd06173">
    <property type="entry name" value="MFS_MefA_like"/>
    <property type="match status" value="1"/>
</dbReference>
<evidence type="ECO:0000313" key="8">
    <source>
        <dbReference type="EMBL" id="MFC4244415.1"/>
    </source>
</evidence>
<feature type="transmembrane region" description="Helical" evidence="7">
    <location>
        <begin position="318"/>
        <end position="341"/>
    </location>
</feature>
<evidence type="ECO:0000256" key="6">
    <source>
        <dbReference type="ARBA" id="ARBA00023136"/>
    </source>
</evidence>
<sequence>MSVSGGSPRLFAVHDYVHLWVSNLLGDIGSAFATVALSVTAVVFLHASTFEVAVIAALGNGAYLVLGVPIGVWADRVHPKRLLLIADLSRFVAVATVPVAYFAHGLTVAQLMGVAAVTSAANVTYDVAHTTVLPSLVGRTRVPAASAQLQSVDASVRVFGPGLAGQLIAVTAGPVAYIVTAVVHAVSSLSAGSIRAGSQAQRVERTPFWSSLREGLSYVIGAPLQRTFMFAAATVNFGSGFIAAIQPLFILRTLHFSPAEYGLVLSVGGIGGIVGALAGMRIRRWLGEIRAQILCYAAIPLAFAPTPLAPFLPAPKPVSVAVAEFCISFVIVVAAISSSGIYARMTPPHLLGRVTAARRTVAVGVIPLGTLIAGALAIFTGYDIALWIGAGIMACSAAVFAASPIFRMKNLPPQWEYSEA</sequence>
<dbReference type="PANTHER" id="PTHR23513">
    <property type="entry name" value="INTEGRAL MEMBRANE EFFLUX PROTEIN-RELATED"/>
    <property type="match status" value="1"/>
</dbReference>
<feature type="transmembrane region" description="Helical" evidence="7">
    <location>
        <begin position="52"/>
        <end position="70"/>
    </location>
</feature>
<keyword evidence="3" id="KW-1003">Cell membrane</keyword>
<feature type="transmembrane region" description="Helical" evidence="7">
    <location>
        <begin position="82"/>
        <end position="103"/>
    </location>
</feature>
<evidence type="ECO:0000256" key="1">
    <source>
        <dbReference type="ARBA" id="ARBA00004651"/>
    </source>
</evidence>
<accession>A0ABV8QA94</accession>
<proteinExistence type="predicted"/>
<dbReference type="Pfam" id="PF05977">
    <property type="entry name" value="MFS_3"/>
    <property type="match status" value="1"/>
</dbReference>
<dbReference type="Proteomes" id="UP001595900">
    <property type="component" value="Unassembled WGS sequence"/>
</dbReference>
<feature type="transmembrane region" description="Helical" evidence="7">
    <location>
        <begin position="20"/>
        <end position="45"/>
    </location>
</feature>
<evidence type="ECO:0000256" key="4">
    <source>
        <dbReference type="ARBA" id="ARBA00022692"/>
    </source>
</evidence>
<reference evidence="9" key="1">
    <citation type="journal article" date="2019" name="Int. J. Syst. Evol. Microbiol.">
        <title>The Global Catalogue of Microorganisms (GCM) 10K type strain sequencing project: providing services to taxonomists for standard genome sequencing and annotation.</title>
        <authorList>
            <consortium name="The Broad Institute Genomics Platform"/>
            <consortium name="The Broad Institute Genome Sequencing Center for Infectious Disease"/>
            <person name="Wu L."/>
            <person name="Ma J."/>
        </authorList>
    </citation>
    <scope>NUCLEOTIDE SEQUENCE [LARGE SCALE GENOMIC DNA]</scope>
    <source>
        <strain evidence="9">CGMCC 1.10363</strain>
    </source>
</reference>
<dbReference type="InterPro" id="IPR010290">
    <property type="entry name" value="TM_effector"/>
</dbReference>
<keyword evidence="2" id="KW-0813">Transport</keyword>
<evidence type="ECO:0000313" key="9">
    <source>
        <dbReference type="Proteomes" id="UP001595900"/>
    </source>
</evidence>
<comment type="subcellular location">
    <subcellularLocation>
        <location evidence="1">Cell membrane</location>
        <topology evidence="1">Multi-pass membrane protein</topology>
    </subcellularLocation>
</comment>
<feature type="transmembrane region" description="Helical" evidence="7">
    <location>
        <begin position="228"/>
        <end position="249"/>
    </location>
</feature>
<keyword evidence="5 7" id="KW-1133">Transmembrane helix</keyword>